<evidence type="ECO:0000256" key="2">
    <source>
        <dbReference type="ARBA" id="ARBA00022475"/>
    </source>
</evidence>
<keyword evidence="8" id="KW-0902">Two-component regulatory system</keyword>
<evidence type="ECO:0000256" key="4">
    <source>
        <dbReference type="ARBA" id="ARBA00022692"/>
    </source>
</evidence>
<dbReference type="InterPro" id="IPR008207">
    <property type="entry name" value="Sig_transdc_His_kin_Hpt_dom"/>
</dbReference>
<dbReference type="InterPro" id="IPR011006">
    <property type="entry name" value="CheY-like_superfamily"/>
</dbReference>
<evidence type="ECO:0000256" key="6">
    <source>
        <dbReference type="ARBA" id="ARBA00022840"/>
    </source>
</evidence>
<reference evidence="12" key="1">
    <citation type="submission" date="2018-06" db="EMBL/GenBank/DDBJ databases">
        <authorList>
            <person name="Zhirakovskaya E."/>
        </authorList>
    </citation>
    <scope>NUCLEOTIDE SEQUENCE</scope>
</reference>
<dbReference type="PANTHER" id="PTHR45339:SF1">
    <property type="entry name" value="HYBRID SIGNAL TRANSDUCTION HISTIDINE KINASE J"/>
    <property type="match status" value="1"/>
</dbReference>
<dbReference type="SUPFAM" id="SSF47226">
    <property type="entry name" value="Histidine-containing phosphotransfer domain, HPT domain"/>
    <property type="match status" value="1"/>
</dbReference>
<name>A0A3B0WCM2_9ZZZZ</name>
<keyword evidence="6" id="KW-0067">ATP-binding</keyword>
<evidence type="ECO:0000256" key="9">
    <source>
        <dbReference type="ARBA" id="ARBA00023136"/>
    </source>
</evidence>
<dbReference type="EMBL" id="UOFD01000057">
    <property type="protein sequence ID" value="VAW53061.1"/>
    <property type="molecule type" value="Genomic_DNA"/>
</dbReference>
<keyword evidence="7" id="KW-1133">Transmembrane helix</keyword>
<dbReference type="PROSITE" id="PS50110">
    <property type="entry name" value="RESPONSE_REGULATORY"/>
    <property type="match status" value="1"/>
</dbReference>
<accession>A0A3B0WCM2</accession>
<keyword evidence="4" id="KW-0812">Transmembrane</keyword>
<evidence type="ECO:0008006" key="13">
    <source>
        <dbReference type="Google" id="ProtNLM"/>
    </source>
</evidence>
<dbReference type="PANTHER" id="PTHR45339">
    <property type="entry name" value="HYBRID SIGNAL TRANSDUCTION HISTIDINE KINASE J"/>
    <property type="match status" value="1"/>
</dbReference>
<protein>
    <recommendedName>
        <fullName evidence="13">Sensory box histidine kinase/response regulator</fullName>
    </recommendedName>
</protein>
<evidence type="ECO:0000256" key="7">
    <source>
        <dbReference type="ARBA" id="ARBA00022989"/>
    </source>
</evidence>
<feature type="domain" description="HPt" evidence="11">
    <location>
        <begin position="183"/>
        <end position="274"/>
    </location>
</feature>
<dbReference type="GO" id="GO:0005524">
    <property type="term" value="F:ATP binding"/>
    <property type="evidence" value="ECO:0007669"/>
    <property type="project" value="UniProtKB-KW"/>
</dbReference>
<comment type="subcellular location">
    <subcellularLocation>
        <location evidence="1">Cell membrane</location>
        <topology evidence="1">Multi-pass membrane protein</topology>
    </subcellularLocation>
</comment>
<dbReference type="InterPro" id="IPR036641">
    <property type="entry name" value="HPT_dom_sf"/>
</dbReference>
<dbReference type="Gene3D" id="3.40.50.2300">
    <property type="match status" value="1"/>
</dbReference>
<gene>
    <name evidence="12" type="ORF">MNBD_GAMMA06-1930</name>
</gene>
<keyword evidence="2" id="KW-1003">Cell membrane</keyword>
<dbReference type="GO" id="GO:0000160">
    <property type="term" value="P:phosphorelay signal transduction system"/>
    <property type="evidence" value="ECO:0007669"/>
    <property type="project" value="UniProtKB-KW"/>
</dbReference>
<evidence type="ECO:0000259" key="10">
    <source>
        <dbReference type="PROSITE" id="PS50110"/>
    </source>
</evidence>
<sequence length="281" mass="31802">MQFKTTGNEKILLVEDNLVNCEIAIDMLETIGFDADVANNGQQALDLYDRNQYILILMDCEMPVMDGYSATRHIRSREKKLQNSSEVKASIPIIALTAHVMDSTKEKCIAIGMNDFLGKPFNLSDLKLILSKWLETEVINVSMHRHHKFCVAHSINIDDIKSDEVVLNYKFMEKFYLKQKRDGSNLISNIINIYIDQSSILLNDLTEATEKKDAESARLALHTLKSSSDNVGALMFADLCRNAEKTCLKNNIDQTLLSQIYQSYSKVDKALKTILNNVGGW</sequence>
<dbReference type="Gene3D" id="1.20.120.160">
    <property type="entry name" value="HPT domain"/>
    <property type="match status" value="1"/>
</dbReference>
<keyword evidence="3" id="KW-0597">Phosphoprotein</keyword>
<dbReference type="GO" id="GO:0005886">
    <property type="term" value="C:plasma membrane"/>
    <property type="evidence" value="ECO:0007669"/>
    <property type="project" value="UniProtKB-SubCell"/>
</dbReference>
<dbReference type="SMART" id="SM00448">
    <property type="entry name" value="REC"/>
    <property type="match status" value="1"/>
</dbReference>
<feature type="domain" description="Response regulatory" evidence="10">
    <location>
        <begin position="10"/>
        <end position="134"/>
    </location>
</feature>
<dbReference type="SUPFAM" id="SSF52172">
    <property type="entry name" value="CheY-like"/>
    <property type="match status" value="1"/>
</dbReference>
<proteinExistence type="predicted"/>
<dbReference type="Pfam" id="PF01627">
    <property type="entry name" value="Hpt"/>
    <property type="match status" value="1"/>
</dbReference>
<keyword evidence="9" id="KW-0472">Membrane</keyword>
<keyword evidence="5" id="KW-0547">Nucleotide-binding</keyword>
<dbReference type="InterPro" id="IPR001789">
    <property type="entry name" value="Sig_transdc_resp-reg_receiver"/>
</dbReference>
<dbReference type="Pfam" id="PF00072">
    <property type="entry name" value="Response_reg"/>
    <property type="match status" value="1"/>
</dbReference>
<evidence type="ECO:0000256" key="8">
    <source>
        <dbReference type="ARBA" id="ARBA00023012"/>
    </source>
</evidence>
<evidence type="ECO:0000313" key="12">
    <source>
        <dbReference type="EMBL" id="VAW53061.1"/>
    </source>
</evidence>
<dbReference type="PROSITE" id="PS50894">
    <property type="entry name" value="HPT"/>
    <property type="match status" value="1"/>
</dbReference>
<evidence type="ECO:0000259" key="11">
    <source>
        <dbReference type="PROSITE" id="PS50894"/>
    </source>
</evidence>
<dbReference type="CDD" id="cd17546">
    <property type="entry name" value="REC_hyHK_CKI1_RcsC-like"/>
    <property type="match status" value="1"/>
</dbReference>
<dbReference type="AlphaFoldDB" id="A0A3B0WCM2"/>
<evidence type="ECO:0000256" key="1">
    <source>
        <dbReference type="ARBA" id="ARBA00004651"/>
    </source>
</evidence>
<evidence type="ECO:0000256" key="3">
    <source>
        <dbReference type="ARBA" id="ARBA00022553"/>
    </source>
</evidence>
<organism evidence="12">
    <name type="scientific">hydrothermal vent metagenome</name>
    <dbReference type="NCBI Taxonomy" id="652676"/>
    <lineage>
        <taxon>unclassified sequences</taxon>
        <taxon>metagenomes</taxon>
        <taxon>ecological metagenomes</taxon>
    </lineage>
</organism>
<evidence type="ECO:0000256" key="5">
    <source>
        <dbReference type="ARBA" id="ARBA00022741"/>
    </source>
</evidence>